<feature type="transmembrane region" description="Helical" evidence="2">
    <location>
        <begin position="9"/>
        <end position="30"/>
    </location>
</feature>
<evidence type="ECO:0000313" key="5">
    <source>
        <dbReference type="Proteomes" id="UP000178953"/>
    </source>
</evidence>
<dbReference type="Proteomes" id="UP000178953">
    <property type="component" value="Unassembled WGS sequence"/>
</dbReference>
<keyword evidence="2" id="KW-1133">Transmembrane helix</keyword>
<comment type="caution">
    <text evidence="4">The sequence shown here is derived from an EMBL/GenBank/DDBJ whole genome shotgun (WGS) entry which is preliminary data.</text>
</comment>
<dbReference type="Gene3D" id="3.30.70.2390">
    <property type="match status" value="1"/>
</dbReference>
<evidence type="ECO:0000256" key="2">
    <source>
        <dbReference type="SAM" id="Phobius"/>
    </source>
</evidence>
<feature type="domain" description="LytR/CpsA/Psr regulator C-terminal" evidence="3">
    <location>
        <begin position="69"/>
        <end position="154"/>
    </location>
</feature>
<dbReference type="Pfam" id="PF13399">
    <property type="entry name" value="LytR_C"/>
    <property type="match status" value="1"/>
</dbReference>
<gene>
    <name evidence="4" type="ORF">BEL07_20960</name>
</gene>
<keyword evidence="5" id="KW-1185">Reference proteome</keyword>
<evidence type="ECO:0000256" key="1">
    <source>
        <dbReference type="SAM" id="MobiDB-lite"/>
    </source>
</evidence>
<dbReference type="EMBL" id="MCHX01000056">
    <property type="protein sequence ID" value="OFJ51776.1"/>
    <property type="molecule type" value="Genomic_DNA"/>
</dbReference>
<name>A0A1E8Q045_9MYCO</name>
<dbReference type="RefSeq" id="WP_070354997.1">
    <property type="nucleotide sequence ID" value="NZ_CP043474.1"/>
</dbReference>
<keyword evidence="2" id="KW-0472">Membrane</keyword>
<accession>A0A1E8Q045</accession>
<reference evidence="4 5" key="1">
    <citation type="submission" date="2016-09" db="EMBL/GenBank/DDBJ databases">
        <title>genome sequence of Mycobacterium sp. 739 SCH.</title>
        <authorList>
            <person name="Greninger A.L."/>
            <person name="Qin X."/>
            <person name="Jerome K."/>
            <person name="Vora S."/>
            <person name="Quinn K."/>
        </authorList>
    </citation>
    <scope>NUCLEOTIDE SEQUENCE [LARGE SCALE GENOMIC DNA]</scope>
    <source>
        <strain evidence="4 5">SCH</strain>
    </source>
</reference>
<dbReference type="InterPro" id="IPR027381">
    <property type="entry name" value="LytR/CpsA/Psr_C"/>
</dbReference>
<protein>
    <recommendedName>
        <fullName evidence="3">LytR/CpsA/Psr regulator C-terminal domain-containing protein</fullName>
    </recommendedName>
</protein>
<evidence type="ECO:0000259" key="3">
    <source>
        <dbReference type="Pfam" id="PF13399"/>
    </source>
</evidence>
<dbReference type="OrthoDB" id="4427486at2"/>
<feature type="region of interest" description="Disordered" evidence="1">
    <location>
        <begin position="38"/>
        <end position="67"/>
    </location>
</feature>
<dbReference type="AlphaFoldDB" id="A0A1E8Q045"/>
<feature type="compositionally biased region" description="Low complexity" evidence="1">
    <location>
        <begin position="41"/>
        <end position="62"/>
    </location>
</feature>
<organism evidence="4 5">
    <name type="scientific">Mycolicibacterium grossiae</name>
    <dbReference type="NCBI Taxonomy" id="1552759"/>
    <lineage>
        <taxon>Bacteria</taxon>
        <taxon>Bacillati</taxon>
        <taxon>Actinomycetota</taxon>
        <taxon>Actinomycetes</taxon>
        <taxon>Mycobacteriales</taxon>
        <taxon>Mycobacteriaceae</taxon>
        <taxon>Mycolicibacterium</taxon>
    </lineage>
</organism>
<proteinExistence type="predicted"/>
<keyword evidence="2" id="KW-0812">Transmembrane</keyword>
<evidence type="ECO:0000313" key="4">
    <source>
        <dbReference type="EMBL" id="OFJ51776.1"/>
    </source>
</evidence>
<sequence>MNQRETSGLPLRAIVMVLLFLGVVFLLVGFQSMGSDDDAADSTSSSVVSTVTPAPSTSAAASGQAAPRAEVRVFNVSDVAGAAENVANRLRDDEWNVVETGNLPPEGVTATTVYWGEAAGERQSAEQIGKLLDAPVAERTPPLADRPPGVIVVVTG</sequence>